<feature type="non-terminal residue" evidence="11">
    <location>
        <position position="1"/>
    </location>
</feature>
<dbReference type="GO" id="GO:0005524">
    <property type="term" value="F:ATP binding"/>
    <property type="evidence" value="ECO:0007669"/>
    <property type="project" value="UniProtKB-KW"/>
</dbReference>
<feature type="transmembrane region" description="Helical" evidence="9">
    <location>
        <begin position="61"/>
        <end position="79"/>
    </location>
</feature>
<comment type="caution">
    <text evidence="11">The sequence shown here is derived from an EMBL/GenBank/DDBJ whole genome shotgun (WGS) entry which is preliminary data.</text>
</comment>
<feature type="domain" description="RIO-type" evidence="10">
    <location>
        <begin position="17"/>
        <end position="45"/>
    </location>
</feature>
<keyword evidence="9" id="KW-1133">Transmembrane helix</keyword>
<proteinExistence type="predicted"/>
<evidence type="ECO:0000256" key="2">
    <source>
        <dbReference type="ARBA" id="ARBA00022527"/>
    </source>
</evidence>
<keyword evidence="4" id="KW-0547">Nucleotide-binding</keyword>
<dbReference type="EMBL" id="LAZR01045680">
    <property type="protein sequence ID" value="KKK98295.1"/>
    <property type="molecule type" value="Genomic_DNA"/>
</dbReference>
<keyword evidence="3" id="KW-0808">Transferase</keyword>
<evidence type="ECO:0000256" key="8">
    <source>
        <dbReference type="ARBA" id="ARBA00048679"/>
    </source>
</evidence>
<gene>
    <name evidence="11" type="ORF">LCGC14_2644170</name>
</gene>
<dbReference type="AlphaFoldDB" id="A0A0F9AJ08"/>
<keyword evidence="5" id="KW-0418">Kinase</keyword>
<accession>A0A0F9AJ08</accession>
<evidence type="ECO:0000256" key="5">
    <source>
        <dbReference type="ARBA" id="ARBA00022777"/>
    </source>
</evidence>
<dbReference type="EC" id="2.7.11.1" evidence="1"/>
<evidence type="ECO:0000256" key="1">
    <source>
        <dbReference type="ARBA" id="ARBA00012513"/>
    </source>
</evidence>
<evidence type="ECO:0000259" key="10">
    <source>
        <dbReference type="Pfam" id="PF01163"/>
    </source>
</evidence>
<keyword evidence="2" id="KW-0723">Serine/threonine-protein kinase</keyword>
<dbReference type="Pfam" id="PF01163">
    <property type="entry name" value="RIO1"/>
    <property type="match status" value="1"/>
</dbReference>
<feature type="transmembrane region" description="Helical" evidence="9">
    <location>
        <begin position="100"/>
        <end position="118"/>
    </location>
</feature>
<dbReference type="InterPro" id="IPR018934">
    <property type="entry name" value="RIO_dom"/>
</dbReference>
<dbReference type="GO" id="GO:0004674">
    <property type="term" value="F:protein serine/threonine kinase activity"/>
    <property type="evidence" value="ECO:0007669"/>
    <property type="project" value="UniProtKB-KW"/>
</dbReference>
<protein>
    <recommendedName>
        <fullName evidence="1">non-specific serine/threonine protein kinase</fullName>
        <ecNumber evidence="1">2.7.11.1</ecNumber>
    </recommendedName>
</protein>
<keyword evidence="9" id="KW-0812">Transmembrane</keyword>
<evidence type="ECO:0000256" key="7">
    <source>
        <dbReference type="ARBA" id="ARBA00047899"/>
    </source>
</evidence>
<evidence type="ECO:0000313" key="11">
    <source>
        <dbReference type="EMBL" id="KKK98295.1"/>
    </source>
</evidence>
<evidence type="ECO:0000256" key="6">
    <source>
        <dbReference type="ARBA" id="ARBA00022840"/>
    </source>
</evidence>
<name>A0A0F9AJ08_9ZZZZ</name>
<evidence type="ECO:0000256" key="9">
    <source>
        <dbReference type="SAM" id="Phobius"/>
    </source>
</evidence>
<keyword evidence="9" id="KW-0472">Membrane</keyword>
<keyword evidence="6" id="KW-0067">ATP-binding</keyword>
<reference evidence="11" key="1">
    <citation type="journal article" date="2015" name="Nature">
        <title>Complex archaea that bridge the gap between prokaryotes and eukaryotes.</title>
        <authorList>
            <person name="Spang A."/>
            <person name="Saw J.H."/>
            <person name="Jorgensen S.L."/>
            <person name="Zaremba-Niedzwiedzka K."/>
            <person name="Martijn J."/>
            <person name="Lind A.E."/>
            <person name="van Eijk R."/>
            <person name="Schleper C."/>
            <person name="Guy L."/>
            <person name="Ettema T.J."/>
        </authorList>
    </citation>
    <scope>NUCLEOTIDE SEQUENCE</scope>
</reference>
<evidence type="ECO:0000256" key="3">
    <source>
        <dbReference type="ARBA" id="ARBA00022679"/>
    </source>
</evidence>
<organism evidence="11">
    <name type="scientific">marine sediment metagenome</name>
    <dbReference type="NCBI Taxonomy" id="412755"/>
    <lineage>
        <taxon>unclassified sequences</taxon>
        <taxon>metagenomes</taxon>
        <taxon>ecological metagenomes</taxon>
    </lineage>
</organism>
<comment type="catalytic activity">
    <reaction evidence="8">
        <text>L-seryl-[protein] + ATP = O-phospho-L-seryl-[protein] + ADP + H(+)</text>
        <dbReference type="Rhea" id="RHEA:17989"/>
        <dbReference type="Rhea" id="RHEA-COMP:9863"/>
        <dbReference type="Rhea" id="RHEA-COMP:11604"/>
        <dbReference type="ChEBI" id="CHEBI:15378"/>
        <dbReference type="ChEBI" id="CHEBI:29999"/>
        <dbReference type="ChEBI" id="CHEBI:30616"/>
        <dbReference type="ChEBI" id="CHEBI:83421"/>
        <dbReference type="ChEBI" id="CHEBI:456216"/>
        <dbReference type="EC" id="2.7.11.1"/>
    </reaction>
</comment>
<comment type="catalytic activity">
    <reaction evidence="7">
        <text>L-threonyl-[protein] + ATP = O-phospho-L-threonyl-[protein] + ADP + H(+)</text>
        <dbReference type="Rhea" id="RHEA:46608"/>
        <dbReference type="Rhea" id="RHEA-COMP:11060"/>
        <dbReference type="Rhea" id="RHEA-COMP:11605"/>
        <dbReference type="ChEBI" id="CHEBI:15378"/>
        <dbReference type="ChEBI" id="CHEBI:30013"/>
        <dbReference type="ChEBI" id="CHEBI:30616"/>
        <dbReference type="ChEBI" id="CHEBI:61977"/>
        <dbReference type="ChEBI" id="CHEBI:456216"/>
        <dbReference type="EC" id="2.7.11.1"/>
    </reaction>
</comment>
<sequence length="119" mass="14014">EKERTSLILRIYRDTTERAEREFKTLQKLHSANLSVPKPYTWKKHSQGFSRSYLILIDKSVPISLISTFTILIALYFGMRKEHTYDLYGLEKKKEIKGQTAFNLPAFTVRILIFLIFIV</sequence>
<evidence type="ECO:0000256" key="4">
    <source>
        <dbReference type="ARBA" id="ARBA00022741"/>
    </source>
</evidence>